<comment type="caution">
    <text evidence="1">The sequence shown here is derived from an EMBL/GenBank/DDBJ whole genome shotgun (WGS) entry which is preliminary data.</text>
</comment>
<dbReference type="OrthoDB" id="5363713at2"/>
<dbReference type="Pfam" id="PF06252">
    <property type="entry name" value="GemA"/>
    <property type="match status" value="1"/>
</dbReference>
<dbReference type="InterPro" id="IPR009363">
    <property type="entry name" value="Phage_Mu_Gp16"/>
</dbReference>
<name>A0A2P8R2N2_9BACT</name>
<evidence type="ECO:0000313" key="2">
    <source>
        <dbReference type="Proteomes" id="UP000240535"/>
    </source>
</evidence>
<organism evidence="1 2">
    <name type="scientific">Campylobacter blaseri</name>
    <dbReference type="NCBI Taxonomy" id="2042961"/>
    <lineage>
        <taxon>Bacteria</taxon>
        <taxon>Pseudomonadati</taxon>
        <taxon>Campylobacterota</taxon>
        <taxon>Epsilonproteobacteria</taxon>
        <taxon>Campylobacterales</taxon>
        <taxon>Campylobacteraceae</taxon>
        <taxon>Campylobacter</taxon>
    </lineage>
</organism>
<dbReference type="Proteomes" id="UP000240535">
    <property type="component" value="Unassembled WGS sequence"/>
</dbReference>
<evidence type="ECO:0008006" key="3">
    <source>
        <dbReference type="Google" id="ProtNLM"/>
    </source>
</evidence>
<gene>
    <name evidence="1" type="ORF">CQ405_03355</name>
</gene>
<dbReference type="EMBL" id="PDHH01000002">
    <property type="protein sequence ID" value="PSM52774.1"/>
    <property type="molecule type" value="Genomic_DNA"/>
</dbReference>
<protein>
    <recommendedName>
        <fullName evidence="3">DUF1018 domain-containing protein</fullName>
    </recommendedName>
</protein>
<evidence type="ECO:0000313" key="1">
    <source>
        <dbReference type="EMBL" id="PSM52774.1"/>
    </source>
</evidence>
<dbReference type="RefSeq" id="WP_106870604.1">
    <property type="nucleotide sequence ID" value="NZ_CP053841.1"/>
</dbReference>
<proteinExistence type="predicted"/>
<dbReference type="AlphaFoldDB" id="A0A2P8R2N2"/>
<sequence>MTPKQNELKKHYIKLVHTLKKDFFIDDDARYMYMQAKFNKDSLTKLSIDELRVMLEDMGYKPYKKGKIPKQKAKNEEQKATQKQLDTIVGIWNTIARNKTKLALGLFCERITGYLMINISSLSKKEASKVIIALKKMQKEYFNGKIKKENP</sequence>
<keyword evidence="2" id="KW-1185">Reference proteome</keyword>
<reference evidence="2" key="1">
    <citation type="submission" date="2017-10" db="EMBL/GenBank/DDBJ databases">
        <title>Campylobacter species from seals.</title>
        <authorList>
            <person name="Gilbert M.J."/>
            <person name="Zomer A.L."/>
            <person name="Timmerman A.J."/>
            <person name="Duim B."/>
            <person name="Wagenaar J.A."/>
        </authorList>
    </citation>
    <scope>NUCLEOTIDE SEQUENCE [LARGE SCALE GENOMIC DNA]</scope>
    <source>
        <strain evidence="2">17S00004-5</strain>
    </source>
</reference>
<accession>A0A2P8R2N2</accession>